<dbReference type="Pfam" id="PF13561">
    <property type="entry name" value="adh_short_C2"/>
    <property type="match status" value="1"/>
</dbReference>
<reference evidence="3" key="1">
    <citation type="submission" date="2020-02" db="EMBL/GenBank/DDBJ databases">
        <authorList>
            <person name="Meier V. D."/>
        </authorList>
    </citation>
    <scope>NUCLEOTIDE SEQUENCE</scope>
    <source>
        <strain evidence="3">AVDCRST_MAG19</strain>
    </source>
</reference>
<dbReference type="InterPro" id="IPR036291">
    <property type="entry name" value="NAD(P)-bd_dom_sf"/>
</dbReference>
<dbReference type="PRINTS" id="PR00081">
    <property type="entry name" value="GDHRDH"/>
</dbReference>
<dbReference type="AlphaFoldDB" id="A0A6J4VHN1"/>
<proteinExistence type="inferred from homology"/>
<dbReference type="EMBL" id="CADCWL010000205">
    <property type="protein sequence ID" value="CAA9578827.1"/>
    <property type="molecule type" value="Genomic_DNA"/>
</dbReference>
<organism evidence="3">
    <name type="scientific">uncultured Thermomicrobiales bacterium</name>
    <dbReference type="NCBI Taxonomy" id="1645740"/>
    <lineage>
        <taxon>Bacteria</taxon>
        <taxon>Pseudomonadati</taxon>
        <taxon>Thermomicrobiota</taxon>
        <taxon>Thermomicrobia</taxon>
        <taxon>Thermomicrobiales</taxon>
        <taxon>environmental samples</taxon>
    </lineage>
</organism>
<evidence type="ECO:0000256" key="1">
    <source>
        <dbReference type="ARBA" id="ARBA00006484"/>
    </source>
</evidence>
<dbReference type="SUPFAM" id="SSF51735">
    <property type="entry name" value="NAD(P)-binding Rossmann-fold domains"/>
    <property type="match status" value="1"/>
</dbReference>
<protein>
    <recommendedName>
        <fullName evidence="4">3-oxoacyl-[acyl-carrier-protein] reductase</fullName>
    </recommendedName>
</protein>
<accession>A0A6J4VHN1</accession>
<dbReference type="PANTHER" id="PTHR43669:SF3">
    <property type="entry name" value="ALCOHOL DEHYDROGENASE, PUTATIVE (AFU_ORTHOLOGUE AFUA_3G03445)-RELATED"/>
    <property type="match status" value="1"/>
</dbReference>
<dbReference type="PANTHER" id="PTHR43669">
    <property type="entry name" value="5-KETO-D-GLUCONATE 5-REDUCTASE"/>
    <property type="match status" value="1"/>
</dbReference>
<comment type="similarity">
    <text evidence="1">Belongs to the short-chain dehydrogenases/reductases (SDR) family.</text>
</comment>
<name>A0A6J4VHN1_9BACT</name>
<gene>
    <name evidence="3" type="ORF">AVDCRST_MAG19-3781</name>
</gene>
<dbReference type="Gene3D" id="3.40.50.720">
    <property type="entry name" value="NAD(P)-binding Rossmann-like Domain"/>
    <property type="match status" value="1"/>
</dbReference>
<evidence type="ECO:0000313" key="3">
    <source>
        <dbReference type="EMBL" id="CAA9578827.1"/>
    </source>
</evidence>
<sequence>MLLADKHALVFAATGAIGDAVARTFAKEGAHVWLSGRDAAALDALAAAIRAEGGTVAAEVVDATDPADVSAYVDWVAATAGRIDAVFNAIGGRPADLGYPAASETQPFDLFLKPLRVILGSTFLTSRAEAARMAEQGHGAVVTLSASLADGRFAAMAGISATQGGIEAMTRSLAGEFGPAGVRINCLRATAMPETRTIRETAAGLAHLGNAIGGPPVGSEVDVRPLSVAETAAAAAFLASDAASGMTAQVVNVYGRLAA</sequence>
<keyword evidence="2" id="KW-0560">Oxidoreductase</keyword>
<dbReference type="InterPro" id="IPR002347">
    <property type="entry name" value="SDR_fam"/>
</dbReference>
<dbReference type="CDD" id="cd05233">
    <property type="entry name" value="SDR_c"/>
    <property type="match status" value="1"/>
</dbReference>
<evidence type="ECO:0008006" key="4">
    <source>
        <dbReference type="Google" id="ProtNLM"/>
    </source>
</evidence>
<evidence type="ECO:0000256" key="2">
    <source>
        <dbReference type="ARBA" id="ARBA00023002"/>
    </source>
</evidence>
<dbReference type="GO" id="GO:0016491">
    <property type="term" value="F:oxidoreductase activity"/>
    <property type="evidence" value="ECO:0007669"/>
    <property type="project" value="UniProtKB-KW"/>
</dbReference>